<comment type="function">
    <text evidence="5">Small GTPase required for proper nuclear import of RNA polymerase II (RNAPII). May act at an RNAP assembly step prior to nuclear import.</text>
</comment>
<evidence type="ECO:0000256" key="1">
    <source>
        <dbReference type="ARBA" id="ARBA00005290"/>
    </source>
</evidence>
<evidence type="ECO:0000256" key="3">
    <source>
        <dbReference type="ARBA" id="ARBA00022801"/>
    </source>
</evidence>
<feature type="region of interest" description="Disordered" evidence="6">
    <location>
        <begin position="180"/>
        <end position="258"/>
    </location>
</feature>
<protein>
    <recommendedName>
        <fullName evidence="5">GPN-loop GTPase</fullName>
        <ecNumber evidence="5">3.6.5.-</ecNumber>
    </recommendedName>
</protein>
<dbReference type="GO" id="GO:0005525">
    <property type="term" value="F:GTP binding"/>
    <property type="evidence" value="ECO:0007669"/>
    <property type="project" value="UniProtKB-KW"/>
</dbReference>
<feature type="compositionally biased region" description="Low complexity" evidence="6">
    <location>
        <begin position="243"/>
        <end position="258"/>
    </location>
</feature>
<reference evidence="8" key="1">
    <citation type="submission" date="2018-11" db="EMBL/GenBank/DDBJ databases">
        <authorList>
            <consortium name="Pathogen Informatics"/>
        </authorList>
    </citation>
    <scope>NUCLEOTIDE SEQUENCE</scope>
</reference>
<dbReference type="PANTHER" id="PTHR21231:SF8">
    <property type="entry name" value="GPN-LOOP GTPASE 1"/>
    <property type="match status" value="1"/>
</dbReference>
<feature type="signal peptide" evidence="7">
    <location>
        <begin position="1"/>
        <end position="23"/>
    </location>
</feature>
<dbReference type="Gene3D" id="3.40.50.300">
    <property type="entry name" value="P-loop containing nucleotide triphosphate hydrolases"/>
    <property type="match status" value="2"/>
</dbReference>
<dbReference type="PANTHER" id="PTHR21231">
    <property type="entry name" value="XPA-BINDING PROTEIN 1-RELATED"/>
    <property type="match status" value="1"/>
</dbReference>
<dbReference type="Proteomes" id="UP000784294">
    <property type="component" value="Unassembled WGS sequence"/>
</dbReference>
<keyword evidence="2 5" id="KW-0547">Nucleotide-binding</keyword>
<comment type="caution">
    <text evidence="8">The sequence shown here is derived from an EMBL/GenBank/DDBJ whole genome shotgun (WGS) entry which is preliminary data.</text>
</comment>
<comment type="subunit">
    <text evidence="5">Binds to RNA polymerase II.</text>
</comment>
<feature type="compositionally biased region" description="Basic and acidic residues" evidence="6">
    <location>
        <begin position="201"/>
        <end position="214"/>
    </location>
</feature>
<name>A0A448WFA7_9PLAT</name>
<evidence type="ECO:0000313" key="8">
    <source>
        <dbReference type="EMBL" id="VEL10384.1"/>
    </source>
</evidence>
<evidence type="ECO:0000256" key="4">
    <source>
        <dbReference type="ARBA" id="ARBA00023134"/>
    </source>
</evidence>
<gene>
    <name evidence="8" type="ORF">PXEA_LOCUS3824</name>
</gene>
<feature type="compositionally biased region" description="Polar residues" evidence="6">
    <location>
        <begin position="180"/>
        <end position="196"/>
    </location>
</feature>
<dbReference type="AlphaFoldDB" id="A0A448WFA7"/>
<accession>A0A448WFA7</accession>
<comment type="subcellular location">
    <subcellularLocation>
        <location evidence="5">Cytoplasm</location>
    </subcellularLocation>
    <subcellularLocation>
        <location evidence="5">Nucleus</location>
    </subcellularLocation>
</comment>
<dbReference type="GO" id="GO:0003924">
    <property type="term" value="F:GTPase activity"/>
    <property type="evidence" value="ECO:0007669"/>
    <property type="project" value="TreeGrafter"/>
</dbReference>
<evidence type="ECO:0000256" key="6">
    <source>
        <dbReference type="SAM" id="MobiDB-lite"/>
    </source>
</evidence>
<keyword evidence="4 5" id="KW-0342">GTP-binding</keyword>
<dbReference type="EC" id="3.6.5.-" evidence="5"/>
<keyword evidence="7" id="KW-0732">Signal</keyword>
<dbReference type="InterPro" id="IPR027417">
    <property type="entry name" value="P-loop_NTPase"/>
</dbReference>
<evidence type="ECO:0000256" key="2">
    <source>
        <dbReference type="ARBA" id="ARBA00022741"/>
    </source>
</evidence>
<keyword evidence="5" id="KW-0963">Cytoplasm</keyword>
<sequence>MRAQLVNAFNVSHLFFLVYPALPGRSVHVINMDPANDYLPYPCSVNINDLIRLDEVMAGLSLGPNGGLVFCMDYLNANRDWLVRRLTSVRKRHPKAYFIFDCPGQVELYTHHPGMRELLTWLTSSPRSCHKSPSSSSSRHSGVKEFCSLSNSSVGCLSPNPQVSNLTRKNREDLAHLSDHQSLPESLVTSPCTPQAQALPESKKVSYDKEHPTFPDKPITSPLPPVDPSLGPNIESSGESTISSLLLPPSSSSPSQSSAESAFSASAVTKTHLDSTSASSIYTASAVSEDFPELSQSPGLRLTCVQLVDSHYCTDPGKFIACLLTCLCGMLQLGLPHVNVLSKIDLIERYGSLEFNLDYFTEVLDLKYLVEKIHVWLCNKFSDHIGKYLSNLRKNLDCF</sequence>
<comment type="similarity">
    <text evidence="1 5">Belongs to the GPN-loop GTPase family.</text>
</comment>
<dbReference type="SUPFAM" id="SSF52540">
    <property type="entry name" value="P-loop containing nucleoside triphosphate hydrolases"/>
    <property type="match status" value="1"/>
</dbReference>
<proteinExistence type="inferred from homology"/>
<organism evidence="8 9">
    <name type="scientific">Protopolystoma xenopodis</name>
    <dbReference type="NCBI Taxonomy" id="117903"/>
    <lineage>
        <taxon>Eukaryota</taxon>
        <taxon>Metazoa</taxon>
        <taxon>Spiralia</taxon>
        <taxon>Lophotrochozoa</taxon>
        <taxon>Platyhelminthes</taxon>
        <taxon>Monogenea</taxon>
        <taxon>Polyopisthocotylea</taxon>
        <taxon>Polystomatidea</taxon>
        <taxon>Polystomatidae</taxon>
        <taxon>Protopolystoma</taxon>
    </lineage>
</organism>
<dbReference type="GO" id="GO:0005737">
    <property type="term" value="C:cytoplasm"/>
    <property type="evidence" value="ECO:0007669"/>
    <property type="project" value="TreeGrafter"/>
</dbReference>
<evidence type="ECO:0000313" key="9">
    <source>
        <dbReference type="Proteomes" id="UP000784294"/>
    </source>
</evidence>
<feature type="chain" id="PRO_5019340259" description="GPN-loop GTPase" evidence="7">
    <location>
        <begin position="24"/>
        <end position="399"/>
    </location>
</feature>
<dbReference type="InterPro" id="IPR004130">
    <property type="entry name" value="Gpn"/>
</dbReference>
<evidence type="ECO:0000256" key="7">
    <source>
        <dbReference type="SAM" id="SignalP"/>
    </source>
</evidence>
<dbReference type="Pfam" id="PF03029">
    <property type="entry name" value="ATP_bind_1"/>
    <property type="match status" value="2"/>
</dbReference>
<dbReference type="OrthoDB" id="5839at2759"/>
<keyword evidence="3 5" id="KW-0378">Hydrolase</keyword>
<keyword evidence="9" id="KW-1185">Reference proteome</keyword>
<dbReference type="EMBL" id="CAAALY010008860">
    <property type="protein sequence ID" value="VEL10384.1"/>
    <property type="molecule type" value="Genomic_DNA"/>
</dbReference>
<evidence type="ECO:0000256" key="5">
    <source>
        <dbReference type="RuleBase" id="RU365059"/>
    </source>
</evidence>